<evidence type="ECO:0000256" key="4">
    <source>
        <dbReference type="ARBA" id="ARBA00023002"/>
    </source>
</evidence>
<dbReference type="FunFam" id="1.10.630.10:FF:000018">
    <property type="entry name" value="Cytochrome P450 monooxygenase"/>
    <property type="match status" value="1"/>
</dbReference>
<dbReference type="STRING" id="1848.SAMN05443637_11149"/>
<protein>
    <submittedName>
        <fullName evidence="8">Cytochrome P450</fullName>
    </submittedName>
</protein>
<keyword evidence="5 7" id="KW-0408">Iron</keyword>
<dbReference type="Proteomes" id="UP000184363">
    <property type="component" value="Unassembled WGS sequence"/>
</dbReference>
<dbReference type="GO" id="GO:0016705">
    <property type="term" value="F:oxidoreductase activity, acting on paired donors, with incorporation or reduction of molecular oxygen"/>
    <property type="evidence" value="ECO:0007669"/>
    <property type="project" value="InterPro"/>
</dbReference>
<dbReference type="InterPro" id="IPR017972">
    <property type="entry name" value="Cyt_P450_CS"/>
</dbReference>
<accession>A0A1M6UW33</accession>
<evidence type="ECO:0000256" key="3">
    <source>
        <dbReference type="ARBA" id="ARBA00022723"/>
    </source>
</evidence>
<keyword evidence="4 7" id="KW-0560">Oxidoreductase</keyword>
<dbReference type="GO" id="GO:0005506">
    <property type="term" value="F:iron ion binding"/>
    <property type="evidence" value="ECO:0007669"/>
    <property type="project" value="InterPro"/>
</dbReference>
<dbReference type="InterPro" id="IPR001128">
    <property type="entry name" value="Cyt_P450"/>
</dbReference>
<dbReference type="SUPFAM" id="SSF48264">
    <property type="entry name" value="Cytochrome P450"/>
    <property type="match status" value="1"/>
</dbReference>
<dbReference type="InterPro" id="IPR036396">
    <property type="entry name" value="Cyt_P450_sf"/>
</dbReference>
<dbReference type="EMBL" id="FRAP01000011">
    <property type="protein sequence ID" value="SHK73457.1"/>
    <property type="molecule type" value="Genomic_DNA"/>
</dbReference>
<gene>
    <name evidence="8" type="ORF">SAMN05443637_11149</name>
</gene>
<keyword evidence="2 7" id="KW-0349">Heme</keyword>
<dbReference type="PRINTS" id="PR00359">
    <property type="entry name" value="BP450"/>
</dbReference>
<evidence type="ECO:0000313" key="8">
    <source>
        <dbReference type="EMBL" id="SHK73457.1"/>
    </source>
</evidence>
<dbReference type="PROSITE" id="PS00086">
    <property type="entry name" value="CYTOCHROME_P450"/>
    <property type="match status" value="1"/>
</dbReference>
<evidence type="ECO:0000313" key="9">
    <source>
        <dbReference type="Proteomes" id="UP000184363"/>
    </source>
</evidence>
<evidence type="ECO:0000256" key="6">
    <source>
        <dbReference type="ARBA" id="ARBA00023033"/>
    </source>
</evidence>
<dbReference type="InterPro" id="IPR002397">
    <property type="entry name" value="Cyt_P450_B"/>
</dbReference>
<dbReference type="PANTHER" id="PTHR46696">
    <property type="entry name" value="P450, PUTATIVE (EUROFUNG)-RELATED"/>
    <property type="match status" value="1"/>
</dbReference>
<keyword evidence="6 7" id="KW-0503">Monooxygenase</keyword>
<organism evidence="8 9">
    <name type="scientific">Pseudonocardia thermophila</name>
    <dbReference type="NCBI Taxonomy" id="1848"/>
    <lineage>
        <taxon>Bacteria</taxon>
        <taxon>Bacillati</taxon>
        <taxon>Actinomycetota</taxon>
        <taxon>Actinomycetes</taxon>
        <taxon>Pseudonocardiales</taxon>
        <taxon>Pseudonocardiaceae</taxon>
        <taxon>Pseudonocardia</taxon>
    </lineage>
</organism>
<dbReference type="Pfam" id="PF00067">
    <property type="entry name" value="p450"/>
    <property type="match status" value="1"/>
</dbReference>
<reference evidence="8 9" key="1">
    <citation type="submission" date="2016-11" db="EMBL/GenBank/DDBJ databases">
        <authorList>
            <person name="Jaros S."/>
            <person name="Januszkiewicz K."/>
            <person name="Wedrychowicz H."/>
        </authorList>
    </citation>
    <scope>NUCLEOTIDE SEQUENCE [LARGE SCALE GENOMIC DNA]</scope>
    <source>
        <strain evidence="8 9">DSM 43832</strain>
    </source>
</reference>
<dbReference type="PANTHER" id="PTHR46696:SF1">
    <property type="entry name" value="CYTOCHROME P450 YJIB-RELATED"/>
    <property type="match status" value="1"/>
</dbReference>
<proteinExistence type="inferred from homology"/>
<dbReference type="PRINTS" id="PR00385">
    <property type="entry name" value="P450"/>
</dbReference>
<dbReference type="GO" id="GO:0020037">
    <property type="term" value="F:heme binding"/>
    <property type="evidence" value="ECO:0007669"/>
    <property type="project" value="InterPro"/>
</dbReference>
<name>A0A1M6UW33_PSETH</name>
<evidence type="ECO:0000256" key="1">
    <source>
        <dbReference type="ARBA" id="ARBA00010617"/>
    </source>
</evidence>
<dbReference type="GO" id="GO:0004497">
    <property type="term" value="F:monooxygenase activity"/>
    <property type="evidence" value="ECO:0007669"/>
    <property type="project" value="UniProtKB-KW"/>
</dbReference>
<dbReference type="Gene3D" id="1.10.630.10">
    <property type="entry name" value="Cytochrome P450"/>
    <property type="match status" value="1"/>
</dbReference>
<evidence type="ECO:0000256" key="5">
    <source>
        <dbReference type="ARBA" id="ARBA00023004"/>
    </source>
</evidence>
<dbReference type="AlphaFoldDB" id="A0A1M6UW33"/>
<evidence type="ECO:0000256" key="7">
    <source>
        <dbReference type="RuleBase" id="RU000461"/>
    </source>
</evidence>
<sequence>MEIARAMTTTENTRQLAADGARFLGDPAFRVNPEDFYRRLVEEAPVLPLGNGTWLIGGHAELRAALRDTRFSRAAGAAHESEFLSSDPRPEVQRMGRCLRGTMLYLDPPEHARVRKFHRDPFLPRAVREWQDEADRIADELARNLPKDEVFDLKEKFALPIPERLICTILGVPVEDHKLWEEWTGALLRLDRTGHAEDGGFEEARAAMVAFGEYFDALIRERRENPGDDLISVLVAEDETGDRLTDDELVGNLILLTSAGHETTANTIASTVVLLLRDRANWDRLLADPSLADKAIEEVLRIEGAQRFMVPRTTTEDVEIGGHTIPAGDRVIFVTHAANRDPSAFPDPLRFDIDRDPKSHVAFGGGAHTCLGVHLARLELVTALRALLRHHPNLALAVPEEQLETSPTPTVRGWESLPCISTTA</sequence>
<comment type="similarity">
    <text evidence="1 7">Belongs to the cytochrome P450 family.</text>
</comment>
<evidence type="ECO:0000256" key="2">
    <source>
        <dbReference type="ARBA" id="ARBA00022617"/>
    </source>
</evidence>
<keyword evidence="3 7" id="KW-0479">Metal-binding</keyword>
<keyword evidence="9" id="KW-1185">Reference proteome</keyword>